<organism evidence="2 3">
    <name type="scientific">Kingdonia uniflora</name>
    <dbReference type="NCBI Taxonomy" id="39325"/>
    <lineage>
        <taxon>Eukaryota</taxon>
        <taxon>Viridiplantae</taxon>
        <taxon>Streptophyta</taxon>
        <taxon>Embryophyta</taxon>
        <taxon>Tracheophyta</taxon>
        <taxon>Spermatophyta</taxon>
        <taxon>Magnoliopsida</taxon>
        <taxon>Ranunculales</taxon>
        <taxon>Circaeasteraceae</taxon>
        <taxon>Kingdonia</taxon>
    </lineage>
</organism>
<gene>
    <name evidence="2" type="ORF">GIB67_034443</name>
</gene>
<comment type="caution">
    <text evidence="2">The sequence shown here is derived from an EMBL/GenBank/DDBJ whole genome shotgun (WGS) entry which is preliminary data.</text>
</comment>
<name>A0A7J7PAW0_9MAGN</name>
<dbReference type="GO" id="GO:0010274">
    <property type="term" value="P:hydrotropism"/>
    <property type="evidence" value="ECO:0007669"/>
    <property type="project" value="InterPro"/>
</dbReference>
<dbReference type="PANTHER" id="PTHR31696:SF71">
    <property type="entry name" value="PROTEIN MIZU-KUSSEI 1"/>
    <property type="match status" value="1"/>
</dbReference>
<dbReference type="InterPro" id="IPR006460">
    <property type="entry name" value="MIZ1-like_pln"/>
</dbReference>
<reference evidence="2 3" key="1">
    <citation type="journal article" date="2020" name="IScience">
        <title>Genome Sequencing of the Endangered Kingdonia uniflora (Circaeasteraceae, Ranunculales) Reveals Potential Mechanisms of Evolutionary Specialization.</title>
        <authorList>
            <person name="Sun Y."/>
            <person name="Deng T."/>
            <person name="Zhang A."/>
            <person name="Moore M.J."/>
            <person name="Landis J.B."/>
            <person name="Lin N."/>
            <person name="Zhang H."/>
            <person name="Zhang X."/>
            <person name="Huang J."/>
            <person name="Zhang X."/>
            <person name="Sun H."/>
            <person name="Wang H."/>
        </authorList>
    </citation>
    <scope>NUCLEOTIDE SEQUENCE [LARGE SCALE GENOMIC DNA]</scope>
    <source>
        <strain evidence="2">TB1705</strain>
        <tissue evidence="2">Leaf</tissue>
    </source>
</reference>
<dbReference type="PANTHER" id="PTHR31696">
    <property type="entry name" value="PROTEIN MIZU-KUSSEI 1"/>
    <property type="match status" value="1"/>
</dbReference>
<dbReference type="EMBL" id="JACGCM010000067">
    <property type="protein sequence ID" value="KAF6176581.1"/>
    <property type="molecule type" value="Genomic_DNA"/>
</dbReference>
<dbReference type="AlphaFoldDB" id="A0A7J7PAW0"/>
<dbReference type="Pfam" id="PF04759">
    <property type="entry name" value="DUF617"/>
    <property type="match status" value="1"/>
</dbReference>
<evidence type="ECO:0000313" key="3">
    <source>
        <dbReference type="Proteomes" id="UP000541444"/>
    </source>
</evidence>
<sequence length="461" mass="51551">MLAPNYIGSSSSNLDQYINISEKRLVWKHGMKRSITRANIVGNFFSSILRSFHGFFTIPSFIPICTRLSKKPSNSLALPSSGPKFTGTLFGRKRGYISFVIQENPQSEPILLLELAISTCTSVKEMYSNGLLRIALECERVSKSRRQQVKLRTMFNVIDVEPIIIDVTYVQELGKNYRIGSNGGVECGEHVGTRVANEVASCSDVVREEVIVILNARLKEKDEQLIFVDDMLMYYTLKQNPSKLGYRYLAKFLERPLLYDMVSTRGKYFADRLFVSGNYKFDPKDPGEPLKWKHFHLALKEVDKKSKVKERLYNLRTNYYGRIDSLVKNQEVVEELFKEAGLKKGQTKGDKVCLIDGKMYAKMKKAADSSIPLKNPDLSGYTSAATEREALVSVGFGKAGKKKRAAILLLAPAPSKRVTQQNPLEKQGKGEVAPANSLGDTTGARTGKLSPVPQQKAVGPK</sequence>
<protein>
    <submittedName>
        <fullName evidence="2">Uncharacterized protein</fullName>
    </submittedName>
</protein>
<dbReference type="Proteomes" id="UP000541444">
    <property type="component" value="Unassembled WGS sequence"/>
</dbReference>
<keyword evidence="3" id="KW-1185">Reference proteome</keyword>
<accession>A0A7J7PAW0</accession>
<evidence type="ECO:0000313" key="2">
    <source>
        <dbReference type="EMBL" id="KAF6176581.1"/>
    </source>
</evidence>
<evidence type="ECO:0000256" key="1">
    <source>
        <dbReference type="SAM" id="MobiDB-lite"/>
    </source>
</evidence>
<proteinExistence type="predicted"/>
<feature type="region of interest" description="Disordered" evidence="1">
    <location>
        <begin position="416"/>
        <end position="461"/>
    </location>
</feature>